<feature type="domain" description="Brix" evidence="6">
    <location>
        <begin position="79"/>
        <end position="287"/>
    </location>
</feature>
<sequence>MASDNEDDDEDDDDSDPGTVPDFRKRLRRQRDKDRAAANGSTAVAATAGDSTTAAVREEEEGQSAAMEFASDGTYRNKQRVLLFSSRGITSRFRHLLGDLRKLIPHHKKDVKLDVGRDESLSSAVNEIAEIKSCNSCVFLECRKKTDLYLWAGKTPTGPSAKFHVLNVHTMDELKLTGNSMLGSRPLLNFDAKFDQTPHWRVVKGILKDIFNTPRGHPKSKPFIDRVMSFFVADGKVWVRNYQIVDKGDGSTTGLKPFGGPTLYNNAAYVSPNDVRSARKRKAGTKFEDRQEAKKVVRGKKAEPAVPRGPLDDLFSG</sequence>
<dbReference type="PANTHER" id="PTHR13634">
    <property type="entry name" value="RIBOSOME BIOGENESIS PROTEIN BRIX"/>
    <property type="match status" value="1"/>
</dbReference>
<proteinExistence type="inferred from homology"/>
<dbReference type="AlphaFoldDB" id="D8LM67"/>
<evidence type="ECO:0000256" key="5">
    <source>
        <dbReference type="SAM" id="MobiDB-lite"/>
    </source>
</evidence>
<dbReference type="OMA" id="YRHRHLM"/>
<keyword evidence="8" id="KW-1185">Reference proteome</keyword>
<feature type="region of interest" description="Disordered" evidence="5">
    <location>
        <begin position="275"/>
        <end position="317"/>
    </location>
</feature>
<dbReference type="InterPro" id="IPR026532">
    <property type="entry name" value="BRX1"/>
</dbReference>
<dbReference type="STRING" id="2880.D8LM67"/>
<evidence type="ECO:0000256" key="4">
    <source>
        <dbReference type="ARBA" id="ARBA00023242"/>
    </source>
</evidence>
<evidence type="ECO:0000313" key="7">
    <source>
        <dbReference type="EMBL" id="CBN79700.1"/>
    </source>
</evidence>
<organism evidence="7 8">
    <name type="scientific">Ectocarpus siliculosus</name>
    <name type="common">Brown alga</name>
    <name type="synonym">Conferva siliculosa</name>
    <dbReference type="NCBI Taxonomy" id="2880"/>
    <lineage>
        <taxon>Eukaryota</taxon>
        <taxon>Sar</taxon>
        <taxon>Stramenopiles</taxon>
        <taxon>Ochrophyta</taxon>
        <taxon>PX clade</taxon>
        <taxon>Phaeophyceae</taxon>
        <taxon>Ectocarpales</taxon>
        <taxon>Ectocarpaceae</taxon>
        <taxon>Ectocarpus</taxon>
    </lineage>
</organism>
<keyword evidence="4" id="KW-0539">Nucleus</keyword>
<dbReference type="SUPFAM" id="SSF52954">
    <property type="entry name" value="Class II aaRS ABD-related"/>
    <property type="match status" value="1"/>
</dbReference>
<dbReference type="EMBL" id="FN649738">
    <property type="protein sequence ID" value="CBN79700.1"/>
    <property type="molecule type" value="Genomic_DNA"/>
</dbReference>
<evidence type="ECO:0000259" key="6">
    <source>
        <dbReference type="PROSITE" id="PS50833"/>
    </source>
</evidence>
<dbReference type="PROSITE" id="PS50833">
    <property type="entry name" value="BRIX"/>
    <property type="match status" value="1"/>
</dbReference>
<dbReference type="Pfam" id="PF04427">
    <property type="entry name" value="Brix"/>
    <property type="match status" value="1"/>
</dbReference>
<feature type="compositionally biased region" description="Basic and acidic residues" evidence="5">
    <location>
        <begin position="285"/>
        <end position="303"/>
    </location>
</feature>
<name>D8LM67_ECTSI</name>
<dbReference type="GO" id="GO:0006364">
    <property type="term" value="P:rRNA processing"/>
    <property type="evidence" value="ECO:0007669"/>
    <property type="project" value="InterPro"/>
</dbReference>
<evidence type="ECO:0000313" key="8">
    <source>
        <dbReference type="Proteomes" id="UP000002630"/>
    </source>
</evidence>
<comment type="similarity">
    <text evidence="2">Belongs to the BRX1 family.</text>
</comment>
<protein>
    <recommendedName>
        <fullName evidence="6">Brix domain-containing protein</fullName>
    </recommendedName>
</protein>
<gene>
    <name evidence="7" type="ORF">Esi_0388_0008</name>
</gene>
<dbReference type="eggNOG" id="KOG2971">
    <property type="taxonomic scope" value="Eukaryota"/>
</dbReference>
<evidence type="ECO:0000256" key="3">
    <source>
        <dbReference type="ARBA" id="ARBA00022517"/>
    </source>
</evidence>
<dbReference type="InterPro" id="IPR007109">
    <property type="entry name" value="Brix"/>
</dbReference>
<keyword evidence="3" id="KW-0690">Ribosome biogenesis</keyword>
<dbReference type="SMART" id="SM00879">
    <property type="entry name" value="Brix"/>
    <property type="match status" value="1"/>
</dbReference>
<evidence type="ECO:0000256" key="2">
    <source>
        <dbReference type="ARBA" id="ARBA00006369"/>
    </source>
</evidence>
<feature type="compositionally biased region" description="Acidic residues" evidence="5">
    <location>
        <begin position="1"/>
        <end position="16"/>
    </location>
</feature>
<dbReference type="FunFam" id="3.40.50.10480:FF:000009">
    <property type="entry name" value="Ribosome biogenesis protein, putative"/>
    <property type="match status" value="1"/>
</dbReference>
<dbReference type="Proteomes" id="UP000002630">
    <property type="component" value="Linkage Group LG13"/>
</dbReference>
<reference evidence="7 8" key="1">
    <citation type="journal article" date="2010" name="Nature">
        <title>The Ectocarpus genome and the independent evolution of multicellularity in brown algae.</title>
        <authorList>
            <person name="Cock J.M."/>
            <person name="Sterck L."/>
            <person name="Rouze P."/>
            <person name="Scornet D."/>
            <person name="Allen A.E."/>
            <person name="Amoutzias G."/>
            <person name="Anthouard V."/>
            <person name="Artiguenave F."/>
            <person name="Aury J.M."/>
            <person name="Badger J.H."/>
            <person name="Beszteri B."/>
            <person name="Billiau K."/>
            <person name="Bonnet E."/>
            <person name="Bothwell J.H."/>
            <person name="Bowler C."/>
            <person name="Boyen C."/>
            <person name="Brownlee C."/>
            <person name="Carrano C.J."/>
            <person name="Charrier B."/>
            <person name="Cho G.Y."/>
            <person name="Coelho S.M."/>
            <person name="Collen J."/>
            <person name="Corre E."/>
            <person name="Da Silva C."/>
            <person name="Delage L."/>
            <person name="Delaroque N."/>
            <person name="Dittami S.M."/>
            <person name="Doulbeau S."/>
            <person name="Elias M."/>
            <person name="Farnham G."/>
            <person name="Gachon C.M."/>
            <person name="Gschloessl B."/>
            <person name="Heesch S."/>
            <person name="Jabbari K."/>
            <person name="Jubin C."/>
            <person name="Kawai H."/>
            <person name="Kimura K."/>
            <person name="Kloareg B."/>
            <person name="Kupper F.C."/>
            <person name="Lang D."/>
            <person name="Le Bail A."/>
            <person name="Leblanc C."/>
            <person name="Lerouge P."/>
            <person name="Lohr M."/>
            <person name="Lopez P.J."/>
            <person name="Martens C."/>
            <person name="Maumus F."/>
            <person name="Michel G."/>
            <person name="Miranda-Saavedra D."/>
            <person name="Morales J."/>
            <person name="Moreau H."/>
            <person name="Motomura T."/>
            <person name="Nagasato C."/>
            <person name="Napoli C.A."/>
            <person name="Nelson D.R."/>
            <person name="Nyvall-Collen P."/>
            <person name="Peters A.F."/>
            <person name="Pommier C."/>
            <person name="Potin P."/>
            <person name="Poulain J."/>
            <person name="Quesneville H."/>
            <person name="Read B."/>
            <person name="Rensing S.A."/>
            <person name="Ritter A."/>
            <person name="Rousvoal S."/>
            <person name="Samanta M."/>
            <person name="Samson G."/>
            <person name="Schroeder D.C."/>
            <person name="Segurens B."/>
            <person name="Strittmatter M."/>
            <person name="Tonon T."/>
            <person name="Tregear J.W."/>
            <person name="Valentin K."/>
            <person name="von Dassow P."/>
            <person name="Yamagishi T."/>
            <person name="Van de Peer Y."/>
            <person name="Wincker P."/>
        </authorList>
    </citation>
    <scope>NUCLEOTIDE SEQUENCE [LARGE SCALE GENOMIC DNA]</scope>
    <source>
        <strain evidence="8">Ec32 / CCAP1310/4</strain>
    </source>
</reference>
<comment type="subcellular location">
    <subcellularLocation>
        <location evidence="1">Nucleus</location>
        <location evidence="1">Nucleolus</location>
    </subcellularLocation>
</comment>
<dbReference type="EMBL" id="FN648584">
    <property type="protein sequence ID" value="CBN79700.1"/>
    <property type="molecule type" value="Genomic_DNA"/>
</dbReference>
<dbReference type="PANTHER" id="PTHR13634:SF0">
    <property type="entry name" value="RIBOSOME BIOGENESIS PROTEIN BRX1 HOMOLOG"/>
    <property type="match status" value="1"/>
</dbReference>
<dbReference type="GO" id="GO:0005730">
    <property type="term" value="C:nucleolus"/>
    <property type="evidence" value="ECO:0007669"/>
    <property type="project" value="UniProtKB-SubCell"/>
</dbReference>
<evidence type="ECO:0000256" key="1">
    <source>
        <dbReference type="ARBA" id="ARBA00004604"/>
    </source>
</evidence>
<dbReference type="GO" id="GO:0000027">
    <property type="term" value="P:ribosomal large subunit assembly"/>
    <property type="evidence" value="ECO:0007669"/>
    <property type="project" value="TreeGrafter"/>
</dbReference>
<dbReference type="OrthoDB" id="1638493at2759"/>
<accession>D8LM67</accession>
<feature type="region of interest" description="Disordered" evidence="5">
    <location>
        <begin position="1"/>
        <end position="54"/>
    </location>
</feature>
<feature type="compositionally biased region" description="Low complexity" evidence="5">
    <location>
        <begin position="37"/>
        <end position="49"/>
    </location>
</feature>
<dbReference type="GO" id="GO:0019843">
    <property type="term" value="F:rRNA binding"/>
    <property type="evidence" value="ECO:0007669"/>
    <property type="project" value="InterPro"/>
</dbReference>
<dbReference type="InParanoid" id="D8LM67"/>